<dbReference type="EMBL" id="CAJNIZ010007803">
    <property type="protein sequence ID" value="CAE7261452.1"/>
    <property type="molecule type" value="Genomic_DNA"/>
</dbReference>
<sequence>MVQLLAFAVLLQLFQFPAQAQFELQWIMKAVPERCQMLTVRSPAECCEVLPGKSKELIWQHAVLPCGAAGSVWAYLRVKDAICFPGIVRLVVAHFVDDSFMIEGESVIVLLIKEVRAALGFRVKKAKEKPPAATQGIDRIRKIQLLIDGVLESSQQMAANSLVGAKRVSVLYADAFITLQGCWDEADSLGCQRFCPKSARLYNFFLHVQCGESANLRDQFSKLVDEVTERKSTSTCARLSGEVTLFGWLEGEMSYWDVPQGRALLRVSAGRPMEGCKVVLTDLRDQKPAASLEPAEIAFGGPFIARGYLGRPDLDAKAFVSDFTAKPRKNISSSGSLADFRFCPCGLCTLSFRL</sequence>
<evidence type="ECO:0000313" key="3">
    <source>
        <dbReference type="Proteomes" id="UP000649617"/>
    </source>
</evidence>
<dbReference type="Gene3D" id="3.40.50.12780">
    <property type="entry name" value="N-terminal domain of ligase-like"/>
    <property type="match status" value="1"/>
</dbReference>
<name>A0A812MC92_SYMPI</name>
<proteinExistence type="predicted"/>
<dbReference type="InterPro" id="IPR042099">
    <property type="entry name" value="ANL_N_sf"/>
</dbReference>
<feature type="signal peptide" evidence="1">
    <location>
        <begin position="1"/>
        <end position="20"/>
    </location>
</feature>
<feature type="chain" id="PRO_5032794809" evidence="1">
    <location>
        <begin position="21"/>
        <end position="354"/>
    </location>
</feature>
<dbReference type="AlphaFoldDB" id="A0A812MC92"/>
<comment type="caution">
    <text evidence="2">The sequence shown here is derived from an EMBL/GenBank/DDBJ whole genome shotgun (WGS) entry which is preliminary data.</text>
</comment>
<accession>A0A812MC92</accession>
<organism evidence="2 3">
    <name type="scientific">Symbiodinium pilosum</name>
    <name type="common">Dinoflagellate</name>
    <dbReference type="NCBI Taxonomy" id="2952"/>
    <lineage>
        <taxon>Eukaryota</taxon>
        <taxon>Sar</taxon>
        <taxon>Alveolata</taxon>
        <taxon>Dinophyceae</taxon>
        <taxon>Suessiales</taxon>
        <taxon>Symbiodiniaceae</taxon>
        <taxon>Symbiodinium</taxon>
    </lineage>
</organism>
<dbReference type="SUPFAM" id="SSF56801">
    <property type="entry name" value="Acetyl-CoA synthetase-like"/>
    <property type="match status" value="1"/>
</dbReference>
<protein>
    <submittedName>
        <fullName evidence="2">DED1 protein</fullName>
    </submittedName>
</protein>
<reference evidence="2" key="1">
    <citation type="submission" date="2021-02" db="EMBL/GenBank/DDBJ databases">
        <authorList>
            <person name="Dougan E. K."/>
            <person name="Rhodes N."/>
            <person name="Thang M."/>
            <person name="Chan C."/>
        </authorList>
    </citation>
    <scope>NUCLEOTIDE SEQUENCE</scope>
</reference>
<dbReference type="Proteomes" id="UP000649617">
    <property type="component" value="Unassembled WGS sequence"/>
</dbReference>
<keyword evidence="1" id="KW-0732">Signal</keyword>
<evidence type="ECO:0000256" key="1">
    <source>
        <dbReference type="SAM" id="SignalP"/>
    </source>
</evidence>
<gene>
    <name evidence="2" type="primary">DED1</name>
    <name evidence="2" type="ORF">SPIL2461_LOCUS5495</name>
</gene>
<dbReference type="OrthoDB" id="408177at2759"/>
<evidence type="ECO:0000313" key="2">
    <source>
        <dbReference type="EMBL" id="CAE7261452.1"/>
    </source>
</evidence>
<keyword evidence="3" id="KW-1185">Reference proteome</keyword>